<organism evidence="9 10">
    <name type="scientific">Pseudolysinimonas kribbensis</name>
    <dbReference type="NCBI Taxonomy" id="433641"/>
    <lineage>
        <taxon>Bacteria</taxon>
        <taxon>Bacillati</taxon>
        <taxon>Actinomycetota</taxon>
        <taxon>Actinomycetes</taxon>
        <taxon>Micrococcales</taxon>
        <taxon>Microbacteriaceae</taxon>
        <taxon>Pseudolysinimonas</taxon>
    </lineage>
</organism>
<dbReference type="Pfam" id="PF19300">
    <property type="entry name" value="BPD_transp_1_N"/>
    <property type="match status" value="1"/>
</dbReference>
<evidence type="ECO:0000256" key="1">
    <source>
        <dbReference type="ARBA" id="ARBA00004651"/>
    </source>
</evidence>
<feature type="transmembrane region" description="Helical" evidence="7">
    <location>
        <begin position="280"/>
        <end position="299"/>
    </location>
</feature>
<keyword evidence="3" id="KW-1003">Cell membrane</keyword>
<name>A0ABQ6K2I4_9MICO</name>
<feature type="transmembrane region" description="Helical" evidence="7">
    <location>
        <begin position="91"/>
        <end position="121"/>
    </location>
</feature>
<evidence type="ECO:0000256" key="5">
    <source>
        <dbReference type="ARBA" id="ARBA00022989"/>
    </source>
</evidence>
<dbReference type="EMBL" id="BSVB01000001">
    <property type="protein sequence ID" value="GMA94828.1"/>
    <property type="molecule type" value="Genomic_DNA"/>
</dbReference>
<evidence type="ECO:0000256" key="4">
    <source>
        <dbReference type="ARBA" id="ARBA00022692"/>
    </source>
</evidence>
<evidence type="ECO:0000313" key="10">
    <source>
        <dbReference type="Proteomes" id="UP001157034"/>
    </source>
</evidence>
<feature type="transmembrane region" description="Helical" evidence="7">
    <location>
        <begin position="9"/>
        <end position="27"/>
    </location>
</feature>
<dbReference type="PANTHER" id="PTHR43163">
    <property type="entry name" value="DIPEPTIDE TRANSPORT SYSTEM PERMEASE PROTEIN DPPB-RELATED"/>
    <property type="match status" value="1"/>
</dbReference>
<evidence type="ECO:0000256" key="6">
    <source>
        <dbReference type="ARBA" id="ARBA00023136"/>
    </source>
</evidence>
<dbReference type="PANTHER" id="PTHR43163:SF3">
    <property type="entry name" value="PEPTIDE ABC TRANSPORTER PERMEASE PROTEIN"/>
    <property type="match status" value="1"/>
</dbReference>
<dbReference type="InterPro" id="IPR000515">
    <property type="entry name" value="MetI-like"/>
</dbReference>
<feature type="domain" description="ABC transmembrane type-1" evidence="8">
    <location>
        <begin position="95"/>
        <end position="299"/>
    </location>
</feature>
<keyword evidence="5 7" id="KW-1133">Transmembrane helix</keyword>
<dbReference type="InterPro" id="IPR035906">
    <property type="entry name" value="MetI-like_sf"/>
</dbReference>
<dbReference type="InterPro" id="IPR045621">
    <property type="entry name" value="BPD_transp_1_N"/>
</dbReference>
<dbReference type="Proteomes" id="UP001157034">
    <property type="component" value="Unassembled WGS sequence"/>
</dbReference>
<gene>
    <name evidence="9" type="ORF">GCM10025881_16520</name>
</gene>
<comment type="similarity">
    <text evidence="7">Belongs to the binding-protein-dependent transport system permease family.</text>
</comment>
<sequence>MLAYVLRRLLIGVVLAVLVTFITYLLLSGSFRDMVSTLLGPDVTAADITRRTHALGYDRPVVVQYVDWLGHAVRGDLGTSLFTSSAVAPTVLSHIVVTMSIVFPALLIAVILSVTLGVWAASRSGAPDRIAQSISLVGHVIPALLTAIVLVVVFAVELKIFPATGFVQFIDSPVGWLRSVTLPVVVLVIAGMASITAQVRGSMIEELSKDYVRTLRTAGLPARSIVLKHALRNAGSPALTVISLEFISLFSHSVIIENVFALPGFGSFAFSSAQNIDVPVIMGVTLVSVVLVTVINLIADVANGYLNPKARLH</sequence>
<keyword evidence="4 7" id="KW-0812">Transmembrane</keyword>
<dbReference type="RefSeq" id="WP_284253708.1">
    <property type="nucleotide sequence ID" value="NZ_BAAAQO010000002.1"/>
</dbReference>
<feature type="transmembrane region" description="Helical" evidence="7">
    <location>
        <begin position="176"/>
        <end position="199"/>
    </location>
</feature>
<dbReference type="SUPFAM" id="SSF161098">
    <property type="entry name" value="MetI-like"/>
    <property type="match status" value="1"/>
</dbReference>
<accession>A0ABQ6K2I4</accession>
<evidence type="ECO:0000256" key="7">
    <source>
        <dbReference type="RuleBase" id="RU363032"/>
    </source>
</evidence>
<feature type="transmembrane region" description="Helical" evidence="7">
    <location>
        <begin position="133"/>
        <end position="156"/>
    </location>
</feature>
<feature type="transmembrane region" description="Helical" evidence="7">
    <location>
        <begin position="238"/>
        <end position="260"/>
    </location>
</feature>
<evidence type="ECO:0000256" key="3">
    <source>
        <dbReference type="ARBA" id="ARBA00022475"/>
    </source>
</evidence>
<reference evidence="10" key="1">
    <citation type="journal article" date="2019" name="Int. J. Syst. Evol. Microbiol.">
        <title>The Global Catalogue of Microorganisms (GCM) 10K type strain sequencing project: providing services to taxonomists for standard genome sequencing and annotation.</title>
        <authorList>
            <consortium name="The Broad Institute Genomics Platform"/>
            <consortium name="The Broad Institute Genome Sequencing Center for Infectious Disease"/>
            <person name="Wu L."/>
            <person name="Ma J."/>
        </authorList>
    </citation>
    <scope>NUCLEOTIDE SEQUENCE [LARGE SCALE GENOMIC DNA]</scope>
    <source>
        <strain evidence="10">NBRC 108894</strain>
    </source>
</reference>
<evidence type="ECO:0000256" key="2">
    <source>
        <dbReference type="ARBA" id="ARBA00022448"/>
    </source>
</evidence>
<dbReference type="PROSITE" id="PS50928">
    <property type="entry name" value="ABC_TM1"/>
    <property type="match status" value="1"/>
</dbReference>
<comment type="caution">
    <text evidence="9">The sequence shown here is derived from an EMBL/GenBank/DDBJ whole genome shotgun (WGS) entry which is preliminary data.</text>
</comment>
<keyword evidence="2 7" id="KW-0813">Transport</keyword>
<dbReference type="Gene3D" id="1.10.3720.10">
    <property type="entry name" value="MetI-like"/>
    <property type="match status" value="1"/>
</dbReference>
<dbReference type="CDD" id="cd06261">
    <property type="entry name" value="TM_PBP2"/>
    <property type="match status" value="1"/>
</dbReference>
<evidence type="ECO:0000259" key="8">
    <source>
        <dbReference type="PROSITE" id="PS50928"/>
    </source>
</evidence>
<proteinExistence type="inferred from homology"/>
<comment type="subcellular location">
    <subcellularLocation>
        <location evidence="1 7">Cell membrane</location>
        <topology evidence="1 7">Multi-pass membrane protein</topology>
    </subcellularLocation>
</comment>
<dbReference type="Pfam" id="PF00528">
    <property type="entry name" value="BPD_transp_1"/>
    <property type="match status" value="1"/>
</dbReference>
<keyword evidence="6 7" id="KW-0472">Membrane</keyword>
<keyword evidence="10" id="KW-1185">Reference proteome</keyword>
<protein>
    <submittedName>
        <fullName evidence="9">ABC transporter permease</fullName>
    </submittedName>
</protein>
<evidence type="ECO:0000313" key="9">
    <source>
        <dbReference type="EMBL" id="GMA94828.1"/>
    </source>
</evidence>